<dbReference type="InterPro" id="IPR013783">
    <property type="entry name" value="Ig-like_fold"/>
</dbReference>
<proteinExistence type="predicted"/>
<reference evidence="2 3" key="1">
    <citation type="journal article" date="2015" name="Nature">
        <title>rRNA introns, odd ribosomes, and small enigmatic genomes across a large radiation of phyla.</title>
        <authorList>
            <person name="Brown C.T."/>
            <person name="Hug L.A."/>
            <person name="Thomas B.C."/>
            <person name="Sharon I."/>
            <person name="Castelle C.J."/>
            <person name="Singh A."/>
            <person name="Wilkins M.J."/>
            <person name="Williams K.H."/>
            <person name="Banfield J.F."/>
        </authorList>
    </citation>
    <scope>NUCLEOTIDE SEQUENCE [LARGE SCALE GENOMIC DNA]</scope>
</reference>
<protein>
    <submittedName>
        <fullName evidence="2">Uncharacterized protein</fullName>
    </submittedName>
</protein>
<dbReference type="AlphaFoldDB" id="A0A0G1EAV2"/>
<evidence type="ECO:0000313" key="3">
    <source>
        <dbReference type="Proteomes" id="UP000034213"/>
    </source>
</evidence>
<keyword evidence="1" id="KW-0472">Membrane</keyword>
<dbReference type="STRING" id="1618369.UV54_C0014G0005"/>
<organism evidence="2 3">
    <name type="scientific">Candidatus Beckwithbacteria bacterium GW2011_GWA2_43_10</name>
    <dbReference type="NCBI Taxonomy" id="1618369"/>
    <lineage>
        <taxon>Bacteria</taxon>
        <taxon>Candidatus Beckwithiibacteriota</taxon>
    </lineage>
</organism>
<gene>
    <name evidence="2" type="ORF">UV54_C0014G0005</name>
</gene>
<dbReference type="Gene3D" id="2.60.40.10">
    <property type="entry name" value="Immunoglobulins"/>
    <property type="match status" value="2"/>
</dbReference>
<keyword evidence="1" id="KW-1133">Transmembrane helix</keyword>
<sequence length="238" mass="26303">MASKSRLQRKREKDSLKQAFKYLLFVFVLLFLLIRFGLPILIKMATFLGDINSSKQPLEKQESLPILAPRLDPLPLATASAEINISGFSQPGSTIKLFLRGISVEETTADTNGEFRFKSVHLKDGENEIYAKANNNQGMESEASTPYTVIVDTKVPELTVSQPQDGQRFFDKDSPIAVAGETEPGTNLTINNRFVLVKDDGTFSLTQSLSSGDNQIEILVRDDAGNVTKQTLTVNYTP</sequence>
<evidence type="ECO:0000313" key="2">
    <source>
        <dbReference type="EMBL" id="KKS80166.1"/>
    </source>
</evidence>
<evidence type="ECO:0000256" key="1">
    <source>
        <dbReference type="SAM" id="Phobius"/>
    </source>
</evidence>
<comment type="caution">
    <text evidence="2">The sequence shown here is derived from an EMBL/GenBank/DDBJ whole genome shotgun (WGS) entry which is preliminary data.</text>
</comment>
<dbReference type="Pfam" id="PF09136">
    <property type="entry name" value="Glucodextran_B"/>
    <property type="match status" value="1"/>
</dbReference>
<accession>A0A0G1EAV2</accession>
<name>A0A0G1EAV2_9BACT</name>
<dbReference type="EMBL" id="LCEW01000014">
    <property type="protein sequence ID" value="KKS80166.1"/>
    <property type="molecule type" value="Genomic_DNA"/>
</dbReference>
<feature type="transmembrane region" description="Helical" evidence="1">
    <location>
        <begin position="20"/>
        <end position="42"/>
    </location>
</feature>
<dbReference type="Proteomes" id="UP000034213">
    <property type="component" value="Unassembled WGS sequence"/>
</dbReference>
<keyword evidence="1" id="KW-0812">Transmembrane</keyword>